<keyword evidence="1" id="KW-0547">Nucleotide-binding</keyword>
<dbReference type="GO" id="GO:0042626">
    <property type="term" value="F:ATPase-coupled transmembrane transporter activity"/>
    <property type="evidence" value="ECO:0007669"/>
    <property type="project" value="TreeGrafter"/>
</dbReference>
<feature type="domain" description="ABC transporter" evidence="3">
    <location>
        <begin position="26"/>
        <end position="75"/>
    </location>
</feature>
<dbReference type="GO" id="GO:0016020">
    <property type="term" value="C:membrane"/>
    <property type="evidence" value="ECO:0007669"/>
    <property type="project" value="TreeGrafter"/>
</dbReference>
<dbReference type="GO" id="GO:0005524">
    <property type="term" value="F:ATP binding"/>
    <property type="evidence" value="ECO:0007669"/>
    <property type="project" value="UniProtKB-KW"/>
</dbReference>
<reference evidence="5" key="1">
    <citation type="submission" date="2013-02" db="EMBL/GenBank/DDBJ databases">
        <authorList>
            <person name="Hughes D."/>
        </authorList>
    </citation>
    <scope>NUCLEOTIDE SEQUENCE</scope>
    <source>
        <strain>Durham</strain>
        <strain evidence="5">NC isolate 2 -- Noor lab</strain>
    </source>
</reference>
<dbReference type="STRING" id="36166.T1H3Q8"/>
<dbReference type="AlphaFoldDB" id="T1H3Q8"/>
<evidence type="ECO:0000256" key="2">
    <source>
        <dbReference type="ARBA" id="ARBA00022840"/>
    </source>
</evidence>
<dbReference type="InterPro" id="IPR027417">
    <property type="entry name" value="P-loop_NTPase"/>
</dbReference>
<evidence type="ECO:0000313" key="4">
    <source>
        <dbReference type="EnsemblMetazoa" id="MESCA010892-PA"/>
    </source>
</evidence>
<reference evidence="4" key="2">
    <citation type="submission" date="2015-06" db="UniProtKB">
        <authorList>
            <consortium name="EnsemblMetazoa"/>
        </authorList>
    </citation>
    <scope>IDENTIFICATION</scope>
</reference>
<dbReference type="FunFam" id="3.40.50.300:FF:003492">
    <property type="entry name" value="AGAP012735-PA"/>
    <property type="match status" value="1"/>
</dbReference>
<dbReference type="PANTHER" id="PTHR24223">
    <property type="entry name" value="ATP-BINDING CASSETTE SUB-FAMILY C"/>
    <property type="match status" value="1"/>
</dbReference>
<protein>
    <recommendedName>
        <fullName evidence="3">ABC transporter domain-containing protein</fullName>
    </recommendedName>
</protein>
<dbReference type="PANTHER" id="PTHR24223:SF448">
    <property type="entry name" value="FI20146P1-RELATED"/>
    <property type="match status" value="1"/>
</dbReference>
<evidence type="ECO:0000313" key="5">
    <source>
        <dbReference type="Proteomes" id="UP000015102"/>
    </source>
</evidence>
<keyword evidence="5" id="KW-1185">Reference proteome</keyword>
<dbReference type="HOGENOM" id="CLU_000604_61_8_1"/>
<evidence type="ECO:0000259" key="3">
    <source>
        <dbReference type="Pfam" id="PF00005"/>
    </source>
</evidence>
<dbReference type="GO" id="GO:0016887">
    <property type="term" value="F:ATP hydrolysis activity"/>
    <property type="evidence" value="ECO:0007669"/>
    <property type="project" value="InterPro"/>
</dbReference>
<dbReference type="Pfam" id="PF00005">
    <property type="entry name" value="ABC_tran"/>
    <property type="match status" value="1"/>
</dbReference>
<accession>T1H3Q8</accession>
<dbReference type="OMA" id="IGCERIL"/>
<dbReference type="EMBL" id="CAQQ02382711">
    <property type="status" value="NOT_ANNOTATED_CDS"/>
    <property type="molecule type" value="Genomic_DNA"/>
</dbReference>
<dbReference type="InterPro" id="IPR050173">
    <property type="entry name" value="ABC_transporter_C-like"/>
</dbReference>
<dbReference type="SUPFAM" id="SSF52540">
    <property type="entry name" value="P-loop containing nucleoside triphosphate hydrolases"/>
    <property type="match status" value="1"/>
</dbReference>
<proteinExistence type="predicted"/>
<dbReference type="EnsemblMetazoa" id="MESCA010892-RA">
    <property type="protein sequence ID" value="MESCA010892-PA"/>
    <property type="gene ID" value="MESCA010892"/>
</dbReference>
<evidence type="ECO:0000256" key="1">
    <source>
        <dbReference type="ARBA" id="ARBA00022741"/>
    </source>
</evidence>
<keyword evidence="2" id="KW-0067">ATP-binding</keyword>
<name>T1H3Q8_MEGSC</name>
<dbReference type="Proteomes" id="UP000015102">
    <property type="component" value="Unassembled WGS sequence"/>
</dbReference>
<organism evidence="4 5">
    <name type="scientific">Megaselia scalaris</name>
    <name type="common">Humpbacked fly</name>
    <name type="synonym">Phora scalaris</name>
    <dbReference type="NCBI Taxonomy" id="36166"/>
    <lineage>
        <taxon>Eukaryota</taxon>
        <taxon>Metazoa</taxon>
        <taxon>Ecdysozoa</taxon>
        <taxon>Arthropoda</taxon>
        <taxon>Hexapoda</taxon>
        <taxon>Insecta</taxon>
        <taxon>Pterygota</taxon>
        <taxon>Neoptera</taxon>
        <taxon>Endopterygota</taxon>
        <taxon>Diptera</taxon>
        <taxon>Brachycera</taxon>
        <taxon>Muscomorpha</taxon>
        <taxon>Platypezoidea</taxon>
        <taxon>Phoridae</taxon>
        <taxon>Megaseliini</taxon>
        <taxon>Megaselia</taxon>
    </lineage>
</organism>
<sequence>MRYNLDPFDEYSDEKLWGSLEEVKLKQVVADLPYGLQSKISEGGSNFSVGQRQLVCLARAILRENKVLVLDEATANVDPQTDALIQQTIRNKFAECTVLTIAHRLNTVMDSDKVLVMDSGQMVEFGTPFDLLTRSEKKVFYGMAQQTGKYMFDILFKVAEDAQDNCYKFKDVK</sequence>
<dbReference type="InterPro" id="IPR003439">
    <property type="entry name" value="ABC_transporter-like_ATP-bd"/>
</dbReference>
<dbReference type="Gene3D" id="3.40.50.300">
    <property type="entry name" value="P-loop containing nucleotide triphosphate hydrolases"/>
    <property type="match status" value="1"/>
</dbReference>